<reference evidence="3 4" key="1">
    <citation type="submission" date="2017-06" db="EMBL/GenBank/DDBJ databases">
        <title>Genome sequencing of cyanobaciteial culture collection at National Institute for Environmental Studies (NIES).</title>
        <authorList>
            <person name="Hirose Y."/>
            <person name="Shimura Y."/>
            <person name="Fujisawa T."/>
            <person name="Nakamura Y."/>
            <person name="Kawachi M."/>
        </authorList>
    </citation>
    <scope>NUCLEOTIDE SEQUENCE [LARGE SCALE GENOMIC DNA]</scope>
    <source>
        <strain evidence="3 4">NIES-267</strain>
    </source>
</reference>
<dbReference type="Gene3D" id="6.10.250.330">
    <property type="match status" value="1"/>
</dbReference>
<dbReference type="OrthoDB" id="2321886at2"/>
<dbReference type="PANTHER" id="PTHR33713">
    <property type="entry name" value="ANTITOXIN YAFN-RELATED"/>
    <property type="match status" value="1"/>
</dbReference>
<evidence type="ECO:0000256" key="2">
    <source>
        <dbReference type="RuleBase" id="RU362080"/>
    </source>
</evidence>
<evidence type="ECO:0000313" key="4">
    <source>
        <dbReference type="Proteomes" id="UP000218418"/>
    </source>
</evidence>
<evidence type="ECO:0000313" key="3">
    <source>
        <dbReference type="EMBL" id="BAY83879.1"/>
    </source>
</evidence>
<proteinExistence type="inferred from homology"/>
<dbReference type="InterPro" id="IPR006442">
    <property type="entry name" value="Antitoxin_Phd/YefM"/>
</dbReference>
<dbReference type="Pfam" id="PF02604">
    <property type="entry name" value="PhdYeFM_antitox"/>
    <property type="match status" value="1"/>
</dbReference>
<comment type="similarity">
    <text evidence="1 2">Belongs to the phD/YefM antitoxin family.</text>
</comment>
<protein>
    <recommendedName>
        <fullName evidence="2">Antitoxin</fullName>
    </recommendedName>
</protein>
<dbReference type="InterPro" id="IPR051405">
    <property type="entry name" value="phD/YefM_antitoxin"/>
</dbReference>
<name>A0A1Z4LRK0_9CYAN</name>
<dbReference type="NCBIfam" id="TIGR01552">
    <property type="entry name" value="phd_fam"/>
    <property type="match status" value="1"/>
</dbReference>
<dbReference type="Proteomes" id="UP000218418">
    <property type="component" value="Chromosome"/>
</dbReference>
<keyword evidence="4" id="KW-1185">Reference proteome</keyword>
<organism evidence="3 4">
    <name type="scientific">Calothrix parasitica NIES-267</name>
    <dbReference type="NCBI Taxonomy" id="1973488"/>
    <lineage>
        <taxon>Bacteria</taxon>
        <taxon>Bacillati</taxon>
        <taxon>Cyanobacteriota</taxon>
        <taxon>Cyanophyceae</taxon>
        <taxon>Nostocales</taxon>
        <taxon>Calotrichaceae</taxon>
        <taxon>Calothrix</taxon>
    </lineage>
</organism>
<dbReference type="Gene3D" id="3.40.1620.10">
    <property type="entry name" value="YefM-like domain"/>
    <property type="match status" value="1"/>
</dbReference>
<accession>A0A1Z4LRK0</accession>
<dbReference type="AlphaFoldDB" id="A0A1Z4LRK0"/>
<sequence length="84" mass="9633">MRIITFSEARNKLKAILDQVVNDADYTIITRRDADDAVVMSLEYFNSLLETVYLLKSPANAAHLERSIKQYKQGEIVEKSLIDE</sequence>
<evidence type="ECO:0000256" key="1">
    <source>
        <dbReference type="ARBA" id="ARBA00009981"/>
    </source>
</evidence>
<dbReference type="SUPFAM" id="SSF143120">
    <property type="entry name" value="YefM-like"/>
    <property type="match status" value="1"/>
</dbReference>
<gene>
    <name evidence="3" type="ORF">NIES267_33730</name>
</gene>
<dbReference type="EMBL" id="AP018227">
    <property type="protein sequence ID" value="BAY83879.1"/>
    <property type="molecule type" value="Genomic_DNA"/>
</dbReference>
<dbReference type="InterPro" id="IPR036165">
    <property type="entry name" value="YefM-like_sf"/>
</dbReference>
<comment type="function">
    <text evidence="2">Antitoxin component of a type II toxin-antitoxin (TA) system.</text>
</comment>
<dbReference type="PANTHER" id="PTHR33713:SF6">
    <property type="entry name" value="ANTITOXIN YEFM"/>
    <property type="match status" value="1"/>
</dbReference>